<dbReference type="Pfam" id="PF11951">
    <property type="entry name" value="Fungal_trans_2"/>
    <property type="match status" value="1"/>
</dbReference>
<dbReference type="InterPro" id="IPR021858">
    <property type="entry name" value="Fun_TF"/>
</dbReference>
<keyword evidence="2" id="KW-0539">Nucleus</keyword>
<dbReference type="PROSITE" id="PS50048">
    <property type="entry name" value="ZN2_CY6_FUNGAL_2"/>
    <property type="match status" value="1"/>
</dbReference>
<dbReference type="PANTHER" id="PTHR37534:SF20">
    <property type="entry name" value="PRO1A C6 ZINK-FINGER PROTEIN"/>
    <property type="match status" value="1"/>
</dbReference>
<dbReference type="PANTHER" id="PTHR37534">
    <property type="entry name" value="TRANSCRIPTIONAL ACTIVATOR PROTEIN UGA3"/>
    <property type="match status" value="1"/>
</dbReference>
<evidence type="ECO:0000256" key="1">
    <source>
        <dbReference type="ARBA" id="ARBA00004123"/>
    </source>
</evidence>
<dbReference type="SUPFAM" id="SSF57701">
    <property type="entry name" value="Zn2/Cys6 DNA-binding domain"/>
    <property type="match status" value="1"/>
</dbReference>
<organism evidence="4 5">
    <name type="scientific">Pseudopithomyces chartarum</name>
    <dbReference type="NCBI Taxonomy" id="1892770"/>
    <lineage>
        <taxon>Eukaryota</taxon>
        <taxon>Fungi</taxon>
        <taxon>Dikarya</taxon>
        <taxon>Ascomycota</taxon>
        <taxon>Pezizomycotina</taxon>
        <taxon>Dothideomycetes</taxon>
        <taxon>Pleosporomycetidae</taxon>
        <taxon>Pleosporales</taxon>
        <taxon>Massarineae</taxon>
        <taxon>Didymosphaeriaceae</taxon>
        <taxon>Pseudopithomyces</taxon>
    </lineage>
</organism>
<feature type="domain" description="Zn(2)-C6 fungal-type" evidence="3">
    <location>
        <begin position="6"/>
        <end position="36"/>
    </location>
</feature>
<dbReference type="InterPro" id="IPR001138">
    <property type="entry name" value="Zn2Cys6_DnaBD"/>
</dbReference>
<accession>A0AAN6LT99</accession>
<dbReference type="Gene3D" id="4.10.240.10">
    <property type="entry name" value="Zn(2)-C6 fungal-type DNA-binding domain"/>
    <property type="match status" value="1"/>
</dbReference>
<dbReference type="CDD" id="cd00067">
    <property type="entry name" value="GAL4"/>
    <property type="match status" value="1"/>
</dbReference>
<dbReference type="EMBL" id="WVTA01000011">
    <property type="protein sequence ID" value="KAK3203399.1"/>
    <property type="molecule type" value="Genomic_DNA"/>
</dbReference>
<dbReference type="GO" id="GO:0008270">
    <property type="term" value="F:zinc ion binding"/>
    <property type="evidence" value="ECO:0007669"/>
    <property type="project" value="InterPro"/>
</dbReference>
<comment type="caution">
    <text evidence="4">The sequence shown here is derived from an EMBL/GenBank/DDBJ whole genome shotgun (WGS) entry which is preliminary data.</text>
</comment>
<gene>
    <name evidence="4" type="ORF">GRF29_112g1197843</name>
</gene>
<evidence type="ECO:0000313" key="5">
    <source>
        <dbReference type="Proteomes" id="UP001280581"/>
    </source>
</evidence>
<proteinExistence type="predicted"/>
<dbReference type="Proteomes" id="UP001280581">
    <property type="component" value="Unassembled WGS sequence"/>
</dbReference>
<evidence type="ECO:0000256" key="2">
    <source>
        <dbReference type="ARBA" id="ARBA00023242"/>
    </source>
</evidence>
<dbReference type="GO" id="GO:0000981">
    <property type="term" value="F:DNA-binding transcription factor activity, RNA polymerase II-specific"/>
    <property type="evidence" value="ECO:0007669"/>
    <property type="project" value="InterPro"/>
</dbReference>
<evidence type="ECO:0000259" key="3">
    <source>
        <dbReference type="PROSITE" id="PS50048"/>
    </source>
</evidence>
<comment type="subcellular location">
    <subcellularLocation>
        <location evidence="1">Nucleus</location>
    </subcellularLocation>
</comment>
<sequence>MKSYDGCWTCRLRKKRCDESRPVCRNCSTLQITCNFEDEKPPWMDNGLGQKEKSEEVKREVKNAAARRRGVMSFDVLESIQIDPALDPSIHVNFSNSPRRTSINDHAASWNKLDRCSPSNSPVRQIEQSELDRRFIMFYLDHFFPFLFPFYKPLLLEGGRTWIMELLVSDQVMWHTTLSLSTYFVSVTLDGAVSGHHVCKSLAWDKLLKQLGVTFTVLQRNLQDIYSVDTQDVLVNTARIMGSIIQLQRFEISVGNFQNCQKHLSAANSLFKKVFSIVDKTAEGSELPEFSRVLDLMGRPLWIITSFQRGAWSSDQAAFRFYSALLIVDDTIAGICMGEAPELLQYHTRLLTSDGGKPPLSLESFVGCENWVILQMGEIATLSAWKQSLKKAGKLDMMELVARASAIQRTLLENLARLDAAVDTSRPNWLGIFGVYNDQLPPMPGGCAVFVTRVWAHAALLYLAVSVSGWQPASAGIRENVTRILALLERMPAPELLRTVVWPYCIVGCLCEPAEEFRLRAMAETLIPHRLFGPARKALEIMENVWKRREELTIETDFAACVRSLGYVSLLV</sequence>
<dbReference type="GO" id="GO:0005634">
    <property type="term" value="C:nucleus"/>
    <property type="evidence" value="ECO:0007669"/>
    <property type="project" value="UniProtKB-SubCell"/>
</dbReference>
<dbReference type="SMART" id="SM00066">
    <property type="entry name" value="GAL4"/>
    <property type="match status" value="1"/>
</dbReference>
<name>A0AAN6LT99_9PLEO</name>
<dbReference type="PROSITE" id="PS00463">
    <property type="entry name" value="ZN2_CY6_FUNGAL_1"/>
    <property type="match status" value="1"/>
</dbReference>
<evidence type="ECO:0000313" key="4">
    <source>
        <dbReference type="EMBL" id="KAK3203399.1"/>
    </source>
</evidence>
<keyword evidence="5" id="KW-1185">Reference proteome</keyword>
<protein>
    <recommendedName>
        <fullName evidence="3">Zn(2)-C6 fungal-type domain-containing protein</fullName>
    </recommendedName>
</protein>
<dbReference type="AlphaFoldDB" id="A0AAN6LT99"/>
<reference evidence="4 5" key="1">
    <citation type="submission" date="2021-02" db="EMBL/GenBank/DDBJ databases">
        <title>Genome assembly of Pseudopithomyces chartarum.</title>
        <authorList>
            <person name="Jauregui R."/>
            <person name="Singh J."/>
            <person name="Voisey C."/>
        </authorList>
    </citation>
    <scope>NUCLEOTIDE SEQUENCE [LARGE SCALE GENOMIC DNA]</scope>
    <source>
        <strain evidence="4 5">AGR01</strain>
    </source>
</reference>
<dbReference type="Pfam" id="PF00172">
    <property type="entry name" value="Zn_clus"/>
    <property type="match status" value="1"/>
</dbReference>
<dbReference type="InterPro" id="IPR036864">
    <property type="entry name" value="Zn2-C6_fun-type_DNA-bd_sf"/>
</dbReference>